<dbReference type="InterPro" id="IPR046698">
    <property type="entry name" value="PedC-like"/>
</dbReference>
<evidence type="ECO:0000313" key="3">
    <source>
        <dbReference type="Proteomes" id="UP000321361"/>
    </source>
</evidence>
<dbReference type="AlphaFoldDB" id="A0A510WAJ6"/>
<dbReference type="EMBL" id="BJUG01000001">
    <property type="protein sequence ID" value="GEK35937.1"/>
    <property type="molecule type" value="Genomic_DNA"/>
</dbReference>
<dbReference type="Proteomes" id="UP000321361">
    <property type="component" value="Unassembled WGS sequence"/>
</dbReference>
<keyword evidence="1" id="KW-0472">Membrane</keyword>
<name>A0A510WAJ6_ENTTH</name>
<protein>
    <recommendedName>
        <fullName evidence="4">Thiol reductase thioredoxin</fullName>
    </recommendedName>
</protein>
<sequence>MTIYMLAKLSKEEKQEKKWFLFGYLFILILCSVFAYAKYDHSMVPVESFTNQQMLINVDKRDLELTKENKRFYKKHTEKFTNISSDLSNLNKKTGYLYVGRITCEFCRSFIRYTAYTNQKIDQPIFYIDTEMLTFQEKQIMYAKLKISGVPSFFKIEKGSYTRFQGNTIADFNYFVQAN</sequence>
<reference evidence="2 3" key="1">
    <citation type="submission" date="2019-07" db="EMBL/GenBank/DDBJ databases">
        <title>Whole genome shotgun sequence of Enterococcus thailandicus NBRC 101867.</title>
        <authorList>
            <person name="Hosoyama A."/>
            <person name="Uohara A."/>
            <person name="Ohji S."/>
            <person name="Ichikawa N."/>
        </authorList>
    </citation>
    <scope>NUCLEOTIDE SEQUENCE [LARGE SCALE GENOMIC DNA]</scope>
    <source>
        <strain evidence="2 3">NBRC 101867</strain>
    </source>
</reference>
<dbReference type="InterPro" id="IPR036249">
    <property type="entry name" value="Thioredoxin-like_sf"/>
</dbReference>
<organism evidence="2 3">
    <name type="scientific">Enterococcus thailandicus</name>
    <dbReference type="NCBI Taxonomy" id="417368"/>
    <lineage>
        <taxon>Bacteria</taxon>
        <taxon>Bacillati</taxon>
        <taxon>Bacillota</taxon>
        <taxon>Bacilli</taxon>
        <taxon>Lactobacillales</taxon>
        <taxon>Enterococcaceae</taxon>
        <taxon>Enterococcus</taxon>
    </lineage>
</organism>
<dbReference type="RefSeq" id="WP_140444170.1">
    <property type="nucleotide sequence ID" value="NZ_JAOURT010000003.1"/>
</dbReference>
<comment type="caution">
    <text evidence="2">The sequence shown here is derived from an EMBL/GenBank/DDBJ whole genome shotgun (WGS) entry which is preliminary data.</text>
</comment>
<evidence type="ECO:0000256" key="1">
    <source>
        <dbReference type="SAM" id="Phobius"/>
    </source>
</evidence>
<gene>
    <name evidence="2" type="ORF">ETH01_02240</name>
</gene>
<dbReference type="Gene3D" id="3.40.30.10">
    <property type="entry name" value="Glutaredoxin"/>
    <property type="match status" value="1"/>
</dbReference>
<keyword evidence="1" id="KW-1133">Transmembrane helix</keyword>
<dbReference type="SUPFAM" id="SSF52833">
    <property type="entry name" value="Thioredoxin-like"/>
    <property type="match status" value="1"/>
</dbReference>
<keyword evidence="1" id="KW-0812">Transmembrane</keyword>
<accession>A0A510WAJ6</accession>
<evidence type="ECO:0008006" key="4">
    <source>
        <dbReference type="Google" id="ProtNLM"/>
    </source>
</evidence>
<proteinExistence type="predicted"/>
<feature type="transmembrane region" description="Helical" evidence="1">
    <location>
        <begin position="21"/>
        <end position="39"/>
    </location>
</feature>
<dbReference type="Pfam" id="PF20207">
    <property type="entry name" value="DUF6568"/>
    <property type="match status" value="1"/>
</dbReference>
<evidence type="ECO:0000313" key="2">
    <source>
        <dbReference type="EMBL" id="GEK35937.1"/>
    </source>
</evidence>